<feature type="domain" description="PHD-type" evidence="12">
    <location>
        <begin position="241"/>
        <end position="298"/>
    </location>
</feature>
<dbReference type="InterPro" id="IPR056234">
    <property type="entry name" value="RRM_NFXL1"/>
</dbReference>
<dbReference type="Pfam" id="PF01422">
    <property type="entry name" value="zf-NF-X1"/>
    <property type="match status" value="8"/>
</dbReference>
<evidence type="ECO:0008006" key="16">
    <source>
        <dbReference type="Google" id="ProtNLM"/>
    </source>
</evidence>
<keyword evidence="4" id="KW-0677">Repeat</keyword>
<keyword evidence="6" id="KW-0862">Zinc</keyword>
<evidence type="ECO:0000259" key="13">
    <source>
        <dbReference type="PROSITE" id="PS50089"/>
    </source>
</evidence>
<comment type="similarity">
    <text evidence="2">Belongs to the NFX1 family.</text>
</comment>
<keyword evidence="9" id="KW-0539">Nucleus</keyword>
<evidence type="ECO:0000256" key="11">
    <source>
        <dbReference type="SAM" id="MobiDB-lite"/>
    </source>
</evidence>
<accession>A0AAD5ZK27</accession>
<evidence type="ECO:0000256" key="4">
    <source>
        <dbReference type="ARBA" id="ARBA00022737"/>
    </source>
</evidence>
<feature type="compositionally biased region" description="Pro residues" evidence="11">
    <location>
        <begin position="96"/>
        <end position="107"/>
    </location>
</feature>
<name>A0AAD5ZK27_9POAL</name>
<comment type="caution">
    <text evidence="14">The sequence shown here is derived from an EMBL/GenBank/DDBJ whole genome shotgun (WGS) entry which is preliminary data.</text>
</comment>
<evidence type="ECO:0000313" key="14">
    <source>
        <dbReference type="EMBL" id="KAJ3699362.1"/>
    </source>
</evidence>
<dbReference type="SMART" id="SM00438">
    <property type="entry name" value="ZnF_NFX"/>
    <property type="match status" value="8"/>
</dbReference>
<feature type="compositionally biased region" description="Low complexity" evidence="11">
    <location>
        <begin position="33"/>
        <end position="48"/>
    </location>
</feature>
<dbReference type="PROSITE" id="PS50016">
    <property type="entry name" value="ZF_PHD_2"/>
    <property type="match status" value="1"/>
</dbReference>
<dbReference type="AlphaFoldDB" id="A0AAD5ZK27"/>
<feature type="compositionally biased region" description="Basic residues" evidence="11">
    <location>
        <begin position="178"/>
        <end position="198"/>
    </location>
</feature>
<keyword evidence="15" id="KW-1185">Reference proteome</keyword>
<reference evidence="14 15" key="1">
    <citation type="journal article" date="2022" name="Cell">
        <title>Repeat-based holocentromeres influence genome architecture and karyotype evolution.</title>
        <authorList>
            <person name="Hofstatter P.G."/>
            <person name="Thangavel G."/>
            <person name="Lux T."/>
            <person name="Neumann P."/>
            <person name="Vondrak T."/>
            <person name="Novak P."/>
            <person name="Zhang M."/>
            <person name="Costa L."/>
            <person name="Castellani M."/>
            <person name="Scott A."/>
            <person name="Toegelov H."/>
            <person name="Fuchs J."/>
            <person name="Mata-Sucre Y."/>
            <person name="Dias Y."/>
            <person name="Vanzela A.L.L."/>
            <person name="Huettel B."/>
            <person name="Almeida C.C.S."/>
            <person name="Simkova H."/>
            <person name="Souza G."/>
            <person name="Pedrosa-Harand A."/>
            <person name="Macas J."/>
            <person name="Mayer K.F.X."/>
            <person name="Houben A."/>
            <person name="Marques A."/>
        </authorList>
    </citation>
    <scope>NUCLEOTIDE SEQUENCE [LARGE SCALE GENOMIC DNA]</scope>
    <source>
        <strain evidence="14">RhyTen1mFocal</strain>
    </source>
</reference>
<evidence type="ECO:0000256" key="8">
    <source>
        <dbReference type="ARBA" id="ARBA00023163"/>
    </source>
</evidence>
<dbReference type="InterPro" id="IPR000967">
    <property type="entry name" value="Znf_NFX1"/>
</dbReference>
<keyword evidence="7" id="KW-0805">Transcription regulation</keyword>
<proteinExistence type="inferred from homology"/>
<dbReference type="PROSITE" id="PS50089">
    <property type="entry name" value="ZF_RING_2"/>
    <property type="match status" value="1"/>
</dbReference>
<dbReference type="Proteomes" id="UP001210211">
    <property type="component" value="Unassembled WGS sequence"/>
</dbReference>
<dbReference type="GO" id="GO:0000981">
    <property type="term" value="F:DNA-binding transcription factor activity, RNA polymerase II-specific"/>
    <property type="evidence" value="ECO:0007669"/>
    <property type="project" value="TreeGrafter"/>
</dbReference>
<dbReference type="GO" id="GO:0008270">
    <property type="term" value="F:zinc ion binding"/>
    <property type="evidence" value="ECO:0007669"/>
    <property type="project" value="UniProtKB-KW"/>
</dbReference>
<comment type="subcellular location">
    <subcellularLocation>
        <location evidence="1">Nucleus</location>
    </subcellularLocation>
</comment>
<dbReference type="PANTHER" id="PTHR12360">
    <property type="entry name" value="NUCLEAR TRANSCRIPTION FACTOR, X-BOX BINDING 1 NFX1"/>
    <property type="match status" value="1"/>
</dbReference>
<evidence type="ECO:0000256" key="3">
    <source>
        <dbReference type="ARBA" id="ARBA00022723"/>
    </source>
</evidence>
<organism evidence="14 15">
    <name type="scientific">Rhynchospora tenuis</name>
    <dbReference type="NCBI Taxonomy" id="198213"/>
    <lineage>
        <taxon>Eukaryota</taxon>
        <taxon>Viridiplantae</taxon>
        <taxon>Streptophyta</taxon>
        <taxon>Embryophyta</taxon>
        <taxon>Tracheophyta</taxon>
        <taxon>Spermatophyta</taxon>
        <taxon>Magnoliopsida</taxon>
        <taxon>Liliopsida</taxon>
        <taxon>Poales</taxon>
        <taxon>Cyperaceae</taxon>
        <taxon>Cyperoideae</taxon>
        <taxon>Rhynchosporeae</taxon>
        <taxon>Rhynchospora</taxon>
    </lineage>
</organism>
<feature type="compositionally biased region" description="Pro residues" evidence="11">
    <location>
        <begin position="143"/>
        <end position="154"/>
    </location>
</feature>
<evidence type="ECO:0000256" key="2">
    <source>
        <dbReference type="ARBA" id="ARBA00007269"/>
    </source>
</evidence>
<dbReference type="CDD" id="cd16696">
    <property type="entry name" value="RING-CH-C4HC3_NFX1"/>
    <property type="match status" value="1"/>
</dbReference>
<dbReference type="GO" id="GO:0000977">
    <property type="term" value="F:RNA polymerase II transcription regulatory region sequence-specific DNA binding"/>
    <property type="evidence" value="ECO:0007669"/>
    <property type="project" value="TreeGrafter"/>
</dbReference>
<feature type="region of interest" description="Disordered" evidence="11">
    <location>
        <begin position="91"/>
        <end position="221"/>
    </location>
</feature>
<sequence length="1222" mass="132991">MRHQVGIVFNVKNWVARLRIRLPPSQHATRTDPNQTASASTTQTAPQNRYPPLQVSFPILYPRPHIFTSIPLFLYIFFSNQFLLTTTIEQHHHPNSPLPPPEIPPPTGSTLPARQIAMRPDRQSTTTSNRRVWLPRGSGSVETPPPLNPIPTPAHPASAPSRPSDQPHNNPPNPNHNHAPRHRYHHPHTRPRYNRNHNHPSQQSAPPPPAPSGSTTDVSSAPVEGVPQLVQEIQDKLSRGTVECMICYDMVRRTAPVWSCTSCFSIFHLQCARKWARSPSSLADPITGGWRCPGCQSVQSVPSKELSYTCFCGRRRDPPNDLYLTPHSCGEPCGKPLDRTQNTSEEGIRDKEVEEALKCPHVCVLQCHPGPCPPCKAFAPRRLCPCGKNILARRCSDRTSPLSCGQQCGRLLECGRHSCENVCHTGPCESCTVLVAASCFCQKKTEMVLCGEMAIKGELKGNEGVFFCDLVCGRKLACGNHTCSDSCHPGPCGECELVPTKIKTCHCGKTPLEKKRESCLDPIPTCSEVCAKPLPCGTHFCKDACHEGDCPPCLVKVEQRCRCGSSTRTIECFKVSEAKEVFLCPKQCGRKKNCGRHRCNESCCPLSRNSGQMDFVDWDPHLCSMPCGKKLRCGQHSCQLLCHSGHCPPCLETIFTDLTCACGKTSIPPPVPCGTPPPSCTHPCIVPQPCGHSATHTCHFGACPPCIVPVPKECIGGHVLLKNIPCGSKEIRCNHLCGKTRRCGLHACAKPCHAPPCDAMSPDSSSGSELDEVKSCGQVCGAPRMDCKHTCHAPCHPETPCPDLMCQFRVSITCLCGRISASVPCCAGGSSEVSSFELNFIQKLPVPLHPLEANGKRVPLGQRKLACDEECAKLERRKVLADAFDITPPNLEGLNIGDNSSAMSELISDFMRRDAKWVISIEERCKALVLGKSKGASSASGSSSMRVHVFCNMVKEKRDVLRVIAERWKLSVHAAGWEPKRFLVVHATPKSKAPQRILGLRPGMPVTAHAPAFDPMVDMDPRLVVAMLDLPREADVSSLVLRFGGECELVWLTDRNALAIFNDPARAATALRRLDYGSAYHGAVVVVPTSAGLSGSGTGMGMGGTGVGRSVTNPWKKALVSEPNAWGDNGTMVDSIGDVAKPARHVNEAPPMTTLSNRWKVLGSDLGPNTGTHDLVVDHKMDIGPEIEVKNDEGSSSRSEGKHEAGEVADDWEKACEEELRI</sequence>
<dbReference type="InterPro" id="IPR034078">
    <property type="entry name" value="NFX1_fam"/>
</dbReference>
<dbReference type="PANTHER" id="PTHR12360:SF12">
    <property type="entry name" value="TRANSCRIPTIONAL REPRESSOR NF-X1"/>
    <property type="match status" value="1"/>
</dbReference>
<feature type="region of interest" description="Disordered" evidence="11">
    <location>
        <begin position="1188"/>
        <end position="1222"/>
    </location>
</feature>
<dbReference type="Pfam" id="PF24435">
    <property type="entry name" value="RRM_NFXL1"/>
    <property type="match status" value="1"/>
</dbReference>
<evidence type="ECO:0000256" key="5">
    <source>
        <dbReference type="ARBA" id="ARBA00022771"/>
    </source>
</evidence>
<feature type="region of interest" description="Disordered" evidence="11">
    <location>
        <begin position="25"/>
        <end position="49"/>
    </location>
</feature>
<keyword evidence="8" id="KW-0804">Transcription</keyword>
<gene>
    <name evidence="14" type="ORF">LUZ61_003067</name>
</gene>
<dbReference type="GO" id="GO:0005634">
    <property type="term" value="C:nucleus"/>
    <property type="evidence" value="ECO:0007669"/>
    <property type="project" value="UniProtKB-SubCell"/>
</dbReference>
<keyword evidence="5 10" id="KW-0863">Zinc-finger</keyword>
<feature type="domain" description="RING-type" evidence="13">
    <location>
        <begin position="244"/>
        <end position="296"/>
    </location>
</feature>
<dbReference type="InterPro" id="IPR019787">
    <property type="entry name" value="Znf_PHD-finger"/>
</dbReference>
<feature type="compositionally biased region" description="Low complexity" evidence="11">
    <location>
        <begin position="155"/>
        <end position="168"/>
    </location>
</feature>
<evidence type="ECO:0000313" key="15">
    <source>
        <dbReference type="Proteomes" id="UP001210211"/>
    </source>
</evidence>
<protein>
    <recommendedName>
        <fullName evidence="16">NF-X1-type zinc finger protein NFXL1</fullName>
    </recommendedName>
</protein>
<evidence type="ECO:0000256" key="1">
    <source>
        <dbReference type="ARBA" id="ARBA00004123"/>
    </source>
</evidence>
<evidence type="ECO:0000256" key="9">
    <source>
        <dbReference type="ARBA" id="ARBA00023242"/>
    </source>
</evidence>
<dbReference type="EMBL" id="JAMRDG010000001">
    <property type="protein sequence ID" value="KAJ3699362.1"/>
    <property type="molecule type" value="Genomic_DNA"/>
</dbReference>
<evidence type="ECO:0000259" key="12">
    <source>
        <dbReference type="PROSITE" id="PS50016"/>
    </source>
</evidence>
<evidence type="ECO:0000256" key="10">
    <source>
        <dbReference type="PROSITE-ProRule" id="PRU00175"/>
    </source>
</evidence>
<evidence type="ECO:0000256" key="6">
    <source>
        <dbReference type="ARBA" id="ARBA00022833"/>
    </source>
</evidence>
<keyword evidence="3" id="KW-0479">Metal-binding</keyword>
<evidence type="ECO:0000256" key="7">
    <source>
        <dbReference type="ARBA" id="ARBA00023015"/>
    </source>
</evidence>
<dbReference type="InterPro" id="IPR001841">
    <property type="entry name" value="Znf_RING"/>
</dbReference>
<dbReference type="CDD" id="cd06008">
    <property type="entry name" value="NF-X1-zinc-finger"/>
    <property type="match status" value="5"/>
</dbReference>
<dbReference type="SUPFAM" id="SSF57850">
    <property type="entry name" value="RING/U-box"/>
    <property type="match status" value="1"/>
</dbReference>